<dbReference type="EMBL" id="HG994367">
    <property type="protein sequence ID" value="CAF1698454.1"/>
    <property type="molecule type" value="Genomic_DNA"/>
</dbReference>
<gene>
    <name evidence="1" type="ORF">DARMORV10_C03P14040.1</name>
</gene>
<reference evidence="1" key="1">
    <citation type="submission" date="2021-01" db="EMBL/GenBank/DDBJ databases">
        <authorList>
            <consortium name="Genoscope - CEA"/>
            <person name="William W."/>
        </authorList>
    </citation>
    <scope>NUCLEOTIDE SEQUENCE</scope>
</reference>
<protein>
    <submittedName>
        <fullName evidence="1">(rape) hypothetical protein</fullName>
    </submittedName>
</protein>
<evidence type="ECO:0000313" key="1">
    <source>
        <dbReference type="EMBL" id="CAF1698454.1"/>
    </source>
</evidence>
<accession>A0A816I222</accession>
<proteinExistence type="predicted"/>
<dbReference type="Proteomes" id="UP001295469">
    <property type="component" value="Chromosome C03"/>
</dbReference>
<dbReference type="Gramene" id="CDX71143">
    <property type="protein sequence ID" value="CDX71143"/>
    <property type="gene ID" value="GSBRNA2T00141107001"/>
</dbReference>
<organism evidence="1">
    <name type="scientific">Brassica napus</name>
    <name type="common">Rape</name>
    <dbReference type="NCBI Taxonomy" id="3708"/>
    <lineage>
        <taxon>Eukaryota</taxon>
        <taxon>Viridiplantae</taxon>
        <taxon>Streptophyta</taxon>
        <taxon>Embryophyta</taxon>
        <taxon>Tracheophyta</taxon>
        <taxon>Spermatophyta</taxon>
        <taxon>Magnoliopsida</taxon>
        <taxon>eudicotyledons</taxon>
        <taxon>Gunneridae</taxon>
        <taxon>Pentapetalae</taxon>
        <taxon>rosids</taxon>
        <taxon>malvids</taxon>
        <taxon>Brassicales</taxon>
        <taxon>Brassicaceae</taxon>
        <taxon>Brassiceae</taxon>
        <taxon>Brassica</taxon>
    </lineage>
</organism>
<dbReference type="AlphaFoldDB" id="A0A816I222"/>
<name>A0A816I222_BRANA</name>
<sequence>MKAMDPMELLGVLPTCHFGKLCSKKYLSVIHHRVLGSRLAIKGKDLYIIKSRVYLVPRA</sequence>